<comment type="subcellular location">
    <subcellularLocation>
        <location evidence="1">Endomembrane system</location>
        <topology evidence="1">Multi-pass membrane protein</topology>
    </subcellularLocation>
</comment>
<evidence type="ECO:0000256" key="5">
    <source>
        <dbReference type="SAM" id="Phobius"/>
    </source>
</evidence>
<reference evidence="8" key="1">
    <citation type="submission" date="2023-07" db="EMBL/GenBank/DDBJ databases">
        <title>Novel Mycoplasma species identified in domestic and wild animals.</title>
        <authorList>
            <person name="Volokhov D.V."/>
            <person name="Furtak V.A."/>
            <person name="Zagorodnyaya T.A."/>
        </authorList>
    </citation>
    <scope>NUCLEOTIDE SEQUENCE [LARGE SCALE GENOMIC DNA]</scope>
    <source>
        <strain evidence="8">92-19</strain>
    </source>
</reference>
<dbReference type="Pfam" id="PF06803">
    <property type="entry name" value="DUF1232"/>
    <property type="match status" value="1"/>
</dbReference>
<evidence type="ECO:0000313" key="7">
    <source>
        <dbReference type="EMBL" id="MCU0104960.1"/>
    </source>
</evidence>
<keyword evidence="2 5" id="KW-0812">Transmembrane</keyword>
<dbReference type="RefSeq" id="WP_262096220.1">
    <property type="nucleotide sequence ID" value="NZ_JAOEGN010000007.1"/>
</dbReference>
<evidence type="ECO:0000313" key="8">
    <source>
        <dbReference type="Proteomes" id="UP001209076"/>
    </source>
</evidence>
<sequence>MGLKERAKQLKVDIPAVFIALKAKETPFLAKIFAGLTVLYALSPIDLIPDFIPFFGMLDDLILLPLFITLTIKWIPKAQFELYREQSRNLWLGGRPKKWYYALPFVLVWVLLITLILRLIF</sequence>
<feature type="transmembrane region" description="Helical" evidence="5">
    <location>
        <begin position="28"/>
        <end position="45"/>
    </location>
</feature>
<evidence type="ECO:0000256" key="4">
    <source>
        <dbReference type="ARBA" id="ARBA00023136"/>
    </source>
</evidence>
<evidence type="ECO:0000256" key="1">
    <source>
        <dbReference type="ARBA" id="ARBA00004127"/>
    </source>
</evidence>
<dbReference type="EMBL" id="JAOEGN010000007">
    <property type="protein sequence ID" value="MCU0104960.1"/>
    <property type="molecule type" value="Genomic_DNA"/>
</dbReference>
<name>A0ABT2PVU4_9MOLU</name>
<organism evidence="7 8">
    <name type="scientific">Paracholeplasma vituli</name>
    <dbReference type="NCBI Taxonomy" id="69473"/>
    <lineage>
        <taxon>Bacteria</taxon>
        <taxon>Bacillati</taxon>
        <taxon>Mycoplasmatota</taxon>
        <taxon>Mollicutes</taxon>
        <taxon>Acholeplasmatales</taxon>
        <taxon>Acholeplasmataceae</taxon>
        <taxon>Paracholeplasma</taxon>
    </lineage>
</organism>
<keyword evidence="4 5" id="KW-0472">Membrane</keyword>
<comment type="caution">
    <text evidence="7">The sequence shown here is derived from an EMBL/GenBank/DDBJ whole genome shotgun (WGS) entry which is preliminary data.</text>
</comment>
<dbReference type="Proteomes" id="UP001209076">
    <property type="component" value="Unassembled WGS sequence"/>
</dbReference>
<evidence type="ECO:0000259" key="6">
    <source>
        <dbReference type="Pfam" id="PF06803"/>
    </source>
</evidence>
<proteinExistence type="predicted"/>
<gene>
    <name evidence="7" type="ORF">N7603_04745</name>
</gene>
<feature type="domain" description="DUF1232" evidence="6">
    <location>
        <begin position="30"/>
        <end position="66"/>
    </location>
</feature>
<keyword evidence="8" id="KW-1185">Reference proteome</keyword>
<evidence type="ECO:0000256" key="2">
    <source>
        <dbReference type="ARBA" id="ARBA00022692"/>
    </source>
</evidence>
<feature type="transmembrane region" description="Helical" evidence="5">
    <location>
        <begin position="99"/>
        <end position="120"/>
    </location>
</feature>
<protein>
    <submittedName>
        <fullName evidence="7">DUF1232 domain-containing protein</fullName>
    </submittedName>
</protein>
<dbReference type="InterPro" id="IPR010652">
    <property type="entry name" value="DUF1232"/>
</dbReference>
<evidence type="ECO:0000256" key="3">
    <source>
        <dbReference type="ARBA" id="ARBA00022989"/>
    </source>
</evidence>
<accession>A0ABT2PVU4</accession>
<keyword evidence="3 5" id="KW-1133">Transmembrane helix</keyword>